<reference evidence="2 3" key="1">
    <citation type="journal article" date="2024" name="BMC Genomics">
        <title>De novo assembly and annotation of Popillia japonica's genome with initial clues to its potential as an invasive pest.</title>
        <authorList>
            <person name="Cucini C."/>
            <person name="Boschi S."/>
            <person name="Funari R."/>
            <person name="Cardaioli E."/>
            <person name="Iannotti N."/>
            <person name="Marturano G."/>
            <person name="Paoli F."/>
            <person name="Bruttini M."/>
            <person name="Carapelli A."/>
            <person name="Frati F."/>
            <person name="Nardi F."/>
        </authorList>
    </citation>
    <scope>NUCLEOTIDE SEQUENCE [LARGE SCALE GENOMIC DNA]</scope>
    <source>
        <strain evidence="2">DMR45628</strain>
    </source>
</reference>
<dbReference type="Proteomes" id="UP001458880">
    <property type="component" value="Unassembled WGS sequence"/>
</dbReference>
<feature type="transmembrane region" description="Helical" evidence="1">
    <location>
        <begin position="478"/>
        <end position="501"/>
    </location>
</feature>
<evidence type="ECO:0000313" key="3">
    <source>
        <dbReference type="Proteomes" id="UP001458880"/>
    </source>
</evidence>
<dbReference type="PANTHER" id="PTHR47154">
    <property type="entry name" value="G-PROTEIN COUPLED RECEPTOR MTH-RELATED"/>
    <property type="match status" value="1"/>
</dbReference>
<evidence type="ECO:0000313" key="2">
    <source>
        <dbReference type="EMBL" id="KAK9736092.1"/>
    </source>
</evidence>
<dbReference type="AlphaFoldDB" id="A0AAW1LQD2"/>
<dbReference type="GO" id="GO:0005886">
    <property type="term" value="C:plasma membrane"/>
    <property type="evidence" value="ECO:0007669"/>
    <property type="project" value="TreeGrafter"/>
</dbReference>
<feature type="transmembrane region" description="Helical" evidence="1">
    <location>
        <begin position="291"/>
        <end position="314"/>
    </location>
</feature>
<dbReference type="PANTHER" id="PTHR47154:SF2">
    <property type="entry name" value="G-PROTEIN COUPLED RECEPTOR MTH-RELATED"/>
    <property type="match status" value="1"/>
</dbReference>
<feature type="transmembrane region" description="Helical" evidence="1">
    <location>
        <begin position="528"/>
        <end position="550"/>
    </location>
</feature>
<feature type="transmembrane region" description="Helical" evidence="1">
    <location>
        <begin position="725"/>
        <end position="747"/>
    </location>
</feature>
<proteinExistence type="predicted"/>
<dbReference type="EMBL" id="JASPKY010000118">
    <property type="protein sequence ID" value="KAK9736092.1"/>
    <property type="molecule type" value="Genomic_DNA"/>
</dbReference>
<keyword evidence="3" id="KW-1185">Reference proteome</keyword>
<feature type="transmembrane region" description="Helical" evidence="1">
    <location>
        <begin position="574"/>
        <end position="596"/>
    </location>
</feature>
<protein>
    <submittedName>
        <fullName evidence="2">Uncharacterized protein</fullName>
    </submittedName>
</protein>
<gene>
    <name evidence="2" type="ORF">QE152_g12789</name>
</gene>
<keyword evidence="1" id="KW-1133">Transmembrane helix</keyword>
<feature type="transmembrane region" description="Helical" evidence="1">
    <location>
        <begin position="420"/>
        <end position="441"/>
    </location>
</feature>
<feature type="transmembrane region" description="Helical" evidence="1">
    <location>
        <begin position="675"/>
        <end position="698"/>
    </location>
</feature>
<evidence type="ECO:0000256" key="1">
    <source>
        <dbReference type="SAM" id="Phobius"/>
    </source>
</evidence>
<comment type="caution">
    <text evidence="2">The sequence shown here is derived from an EMBL/GenBank/DDBJ whole genome shotgun (WGS) entry which is preliminary data.</text>
</comment>
<organism evidence="2 3">
    <name type="scientific">Popillia japonica</name>
    <name type="common">Japanese beetle</name>
    <dbReference type="NCBI Taxonomy" id="7064"/>
    <lineage>
        <taxon>Eukaryota</taxon>
        <taxon>Metazoa</taxon>
        <taxon>Ecdysozoa</taxon>
        <taxon>Arthropoda</taxon>
        <taxon>Hexapoda</taxon>
        <taxon>Insecta</taxon>
        <taxon>Pterygota</taxon>
        <taxon>Neoptera</taxon>
        <taxon>Endopterygota</taxon>
        <taxon>Coleoptera</taxon>
        <taxon>Polyphaga</taxon>
        <taxon>Scarabaeiformia</taxon>
        <taxon>Scarabaeidae</taxon>
        <taxon>Rutelinae</taxon>
        <taxon>Popillia</taxon>
    </lineage>
</organism>
<feature type="transmembrane region" description="Helical" evidence="1">
    <location>
        <begin position="345"/>
        <end position="365"/>
    </location>
</feature>
<dbReference type="GO" id="GO:0008528">
    <property type="term" value="F:G protein-coupled peptide receptor activity"/>
    <property type="evidence" value="ECO:0007669"/>
    <property type="project" value="TreeGrafter"/>
</dbReference>
<name>A0AAW1LQD2_POPJA</name>
<accession>A0AAW1LQD2</accession>
<sequence length="840" mass="97576">MHPSIITKALVGAVTLFFNSSVTENNYNYGYNYNYEDDYDSFASILYDIGFSNEEVYDNSISFPRCCFSGNVYDVENRKCVPFRNETPIYKELNVEVSGVWGTLLYCDVISDRFVKKGDVRVKNGNGTLEIENEVYQYMKFCLDNVLQSNEHYVVRLCHDIDYCLDVSKNVRNEWCVHKCCIEDFSLRDFECILSDEMGVNVANNTRGFDRRDGYAMLYGTNLNCERTDWNEFRDVKARIKANGSLFMGRGSQEYLVTDYCLGTNYDTLTNKTSDVIFSCEFREALYPRWIFIRIVIVITCICFFVTLMVYIFVYRLKKLFERIVSCFCMVDIFVYRLKKLFERIVSCFCMVEMVFWCMYSMRIYDVRIGKFCREFAYMYFFVTISRLAWLNIISYEIWRTIGSLTARSVGQTRHAVRKRMICYALYAILIPTVATLGFILGNQEVYSLPARFKPLVHKATCFLDVRRLDGNLGLLHFYIPVSILITINISLFVKTTLYILKTKRDIRKISDSNNGDKLNMDAFKRGIIILKLGLIMGLSSYSYYFYIYISTFNINKTLQRAFDIVSFSDIFEAYMYFFVTISRLAWLNIISYEIWRTIGSLTARSVGQTRHAVRKRMICYALYAILIPTVATLGFILGNQEVYSLPARFKPLVHKATCFLDVRRLDGNLGLLHFYIPVSILITINISLFVKTTLYILKTKRDIRKISDSNNGDKLNMDAFKRGIIILKLGLIMGLSSYSYYFYIYISTFNINKTLQRAFDIVSFSDIFEGILFLLVFVVKWDILKLFLKRANIFCPKIISSESPNGSTTSKVENEPINDQGNEMILLLKPTLQSGSIVN</sequence>
<feature type="transmembrane region" description="Helical" evidence="1">
    <location>
        <begin position="759"/>
        <end position="780"/>
    </location>
</feature>
<dbReference type="Gene3D" id="1.20.1070.10">
    <property type="entry name" value="Rhodopsin 7-helix transmembrane proteins"/>
    <property type="match status" value="2"/>
</dbReference>
<dbReference type="InterPro" id="IPR051384">
    <property type="entry name" value="Mth_GPCR"/>
</dbReference>
<keyword evidence="1" id="KW-0472">Membrane</keyword>
<feature type="transmembrane region" description="Helical" evidence="1">
    <location>
        <begin position="377"/>
        <end position="399"/>
    </location>
</feature>
<keyword evidence="1" id="KW-0812">Transmembrane</keyword>
<feature type="transmembrane region" description="Helical" evidence="1">
    <location>
        <begin position="617"/>
        <end position="638"/>
    </location>
</feature>